<accession>A0ABQ0B5J8</accession>
<dbReference type="RefSeq" id="WP_390403688.1">
    <property type="nucleotide sequence ID" value="NZ_BAABYW010000001.1"/>
</dbReference>
<gene>
    <name evidence="1" type="ORF">K040078D81_08440</name>
</gene>
<dbReference type="EMBL" id="BAABYW010000001">
    <property type="protein sequence ID" value="GAA6406727.1"/>
    <property type="molecule type" value="Genomic_DNA"/>
</dbReference>
<protein>
    <recommendedName>
        <fullName evidence="3">Helix-turn-helix domain-containing protein</fullName>
    </recommendedName>
</protein>
<reference evidence="1 2" key="1">
    <citation type="submission" date="2024-04" db="EMBL/GenBank/DDBJ databases">
        <title>Defined microbial consortia suppress multidrug-resistant proinflammatory Enterobacteriaceae via ecological control.</title>
        <authorList>
            <person name="Furuichi M."/>
            <person name="Kawaguchi T."/>
            <person name="Pust M."/>
            <person name="Yasuma K."/>
            <person name="Plichta D."/>
            <person name="Hasegawa N."/>
            <person name="Ohya T."/>
            <person name="Bhattarai S."/>
            <person name="Sasajima S."/>
            <person name="Aoto Y."/>
            <person name="Tuganbaev T."/>
            <person name="Yaginuma M."/>
            <person name="Ueda M."/>
            <person name="Okahashi N."/>
            <person name="Amafuji K."/>
            <person name="Kiridooshi Y."/>
            <person name="Sugita K."/>
            <person name="Strazar M."/>
            <person name="Skelly A."/>
            <person name="Suda W."/>
            <person name="Hattori M."/>
            <person name="Nakamoto N."/>
            <person name="Caballero S."/>
            <person name="Norman J."/>
            <person name="Olle B."/>
            <person name="Tanoue T."/>
            <person name="Arita M."/>
            <person name="Bucci V."/>
            <person name="Atarashi K."/>
            <person name="Xavier R."/>
            <person name="Honda K."/>
        </authorList>
    </citation>
    <scope>NUCLEOTIDE SEQUENCE [LARGE SCALE GENOMIC DNA]</scope>
    <source>
        <strain evidence="2">k04-0078-D8-1</strain>
    </source>
</reference>
<proteinExistence type="predicted"/>
<comment type="caution">
    <text evidence="1">The sequence shown here is derived from an EMBL/GenBank/DDBJ whole genome shotgun (WGS) entry which is preliminary data.</text>
</comment>
<dbReference type="Proteomes" id="UP001600943">
    <property type="component" value="Unassembled WGS sequence"/>
</dbReference>
<sequence length="129" mass="14551">MPRKNYQVFLTPDEMSILENIRKNGISSAKTIMHANILLNTNDSFPDKKKSNRELAEILGVSLPTINNVRRTYCEEGLEAALNRKTRLTPESMVKITGDFEAHVIATALSPPPKGYSKWNLRLLAEHCI</sequence>
<evidence type="ECO:0000313" key="1">
    <source>
        <dbReference type="EMBL" id="GAA6406727.1"/>
    </source>
</evidence>
<organism evidence="1 2">
    <name type="scientific">Blautia hominis</name>
    <dbReference type="NCBI Taxonomy" id="2025493"/>
    <lineage>
        <taxon>Bacteria</taxon>
        <taxon>Bacillati</taxon>
        <taxon>Bacillota</taxon>
        <taxon>Clostridia</taxon>
        <taxon>Lachnospirales</taxon>
        <taxon>Lachnospiraceae</taxon>
        <taxon>Blautia</taxon>
    </lineage>
</organism>
<evidence type="ECO:0008006" key="3">
    <source>
        <dbReference type="Google" id="ProtNLM"/>
    </source>
</evidence>
<name>A0ABQ0B5J8_9FIRM</name>
<evidence type="ECO:0000313" key="2">
    <source>
        <dbReference type="Proteomes" id="UP001600943"/>
    </source>
</evidence>
<keyword evidence="2" id="KW-1185">Reference proteome</keyword>